<evidence type="ECO:0000313" key="1">
    <source>
        <dbReference type="Proteomes" id="UP000887574"/>
    </source>
</evidence>
<dbReference type="AlphaFoldDB" id="A0A915EDI1"/>
<protein>
    <submittedName>
        <fullName evidence="2">Uncharacterized protein</fullName>
    </submittedName>
</protein>
<reference evidence="2" key="1">
    <citation type="submission" date="2022-11" db="UniProtKB">
        <authorList>
            <consortium name="WormBaseParasite"/>
        </authorList>
    </citation>
    <scope>IDENTIFICATION</scope>
</reference>
<accession>A0A915EDI1</accession>
<organism evidence="1 2">
    <name type="scientific">Ditylenchus dipsaci</name>
    <dbReference type="NCBI Taxonomy" id="166011"/>
    <lineage>
        <taxon>Eukaryota</taxon>
        <taxon>Metazoa</taxon>
        <taxon>Ecdysozoa</taxon>
        <taxon>Nematoda</taxon>
        <taxon>Chromadorea</taxon>
        <taxon>Rhabditida</taxon>
        <taxon>Tylenchina</taxon>
        <taxon>Tylenchomorpha</taxon>
        <taxon>Sphaerularioidea</taxon>
        <taxon>Anguinidae</taxon>
        <taxon>Anguininae</taxon>
        <taxon>Ditylenchus</taxon>
    </lineage>
</organism>
<dbReference type="WBParaSite" id="jg4975">
    <property type="protein sequence ID" value="jg4975"/>
    <property type="gene ID" value="jg4975"/>
</dbReference>
<proteinExistence type="predicted"/>
<name>A0A915EDI1_9BILA</name>
<dbReference type="Proteomes" id="UP000887574">
    <property type="component" value="Unplaced"/>
</dbReference>
<keyword evidence="1" id="KW-1185">Reference proteome</keyword>
<sequence>MEHFHHPPHHTHNCCDDALFLPAAASLSSNLTPQMTSTDLVCPCHHFIKAGSHQQEENLTTTTKANNGE</sequence>
<evidence type="ECO:0000313" key="2">
    <source>
        <dbReference type="WBParaSite" id="jg4975"/>
    </source>
</evidence>